<reference evidence="2 3" key="1">
    <citation type="submission" date="2021-06" db="EMBL/GenBank/DDBJ databases">
        <title>Caerostris extrusa draft genome.</title>
        <authorList>
            <person name="Kono N."/>
            <person name="Arakawa K."/>
        </authorList>
    </citation>
    <scope>NUCLEOTIDE SEQUENCE [LARGE SCALE GENOMIC DNA]</scope>
</reference>
<organism evidence="2 3">
    <name type="scientific">Caerostris extrusa</name>
    <name type="common">Bark spider</name>
    <name type="synonym">Caerostris bankana</name>
    <dbReference type="NCBI Taxonomy" id="172846"/>
    <lineage>
        <taxon>Eukaryota</taxon>
        <taxon>Metazoa</taxon>
        <taxon>Ecdysozoa</taxon>
        <taxon>Arthropoda</taxon>
        <taxon>Chelicerata</taxon>
        <taxon>Arachnida</taxon>
        <taxon>Araneae</taxon>
        <taxon>Araneomorphae</taxon>
        <taxon>Entelegynae</taxon>
        <taxon>Araneoidea</taxon>
        <taxon>Araneidae</taxon>
        <taxon>Caerostris</taxon>
    </lineage>
</organism>
<feature type="region of interest" description="Disordered" evidence="1">
    <location>
        <begin position="121"/>
        <end position="147"/>
    </location>
</feature>
<dbReference type="EMBL" id="BPLR01002662">
    <property type="protein sequence ID" value="GIX76386.1"/>
    <property type="molecule type" value="Genomic_DNA"/>
</dbReference>
<evidence type="ECO:0000256" key="1">
    <source>
        <dbReference type="SAM" id="MobiDB-lite"/>
    </source>
</evidence>
<evidence type="ECO:0000313" key="3">
    <source>
        <dbReference type="Proteomes" id="UP001054945"/>
    </source>
</evidence>
<name>A0AAV4MWS2_CAEEX</name>
<comment type="caution">
    <text evidence="2">The sequence shown here is derived from an EMBL/GenBank/DDBJ whole genome shotgun (WGS) entry which is preliminary data.</text>
</comment>
<proteinExistence type="predicted"/>
<dbReference type="AlphaFoldDB" id="A0AAV4MWS2"/>
<feature type="region of interest" description="Disordered" evidence="1">
    <location>
        <begin position="37"/>
        <end position="85"/>
    </location>
</feature>
<evidence type="ECO:0000313" key="2">
    <source>
        <dbReference type="EMBL" id="GIX76386.1"/>
    </source>
</evidence>
<accession>A0AAV4MWS2</accession>
<sequence>MEGVGSESFGAASLSSAFMASKVVPVAGLRWEGDRTRIASPLGRRGRVSTSTGGGTAGSGHCPGPPRAREGRVGRGRRGVVDTAGYGRRGFPAHGCVEVTAGFAATDAQVFAGDNLVNGAHCGGPVVAPKERSSGGGRESGRDISHG</sequence>
<dbReference type="Proteomes" id="UP001054945">
    <property type="component" value="Unassembled WGS sequence"/>
</dbReference>
<keyword evidence="3" id="KW-1185">Reference proteome</keyword>
<gene>
    <name evidence="2" type="ORF">CEXT_111071</name>
</gene>
<protein>
    <submittedName>
        <fullName evidence="2">Uncharacterized protein</fullName>
    </submittedName>
</protein>
<feature type="compositionally biased region" description="Basic and acidic residues" evidence="1">
    <location>
        <begin position="129"/>
        <end position="147"/>
    </location>
</feature>